<dbReference type="GO" id="GO:0005856">
    <property type="term" value="C:cytoskeleton"/>
    <property type="evidence" value="ECO:0007669"/>
    <property type="project" value="TreeGrafter"/>
</dbReference>
<dbReference type="PANTHER" id="PTHR47357">
    <property type="entry name" value="COP1-INTERACTIVE PROTEIN 1"/>
    <property type="match status" value="1"/>
</dbReference>
<dbReference type="AlphaFoldDB" id="A0AAW2SPE3"/>
<dbReference type="PANTHER" id="PTHR47357:SF1">
    <property type="entry name" value="SPINDLE POLE BODY COMPONENT 110"/>
    <property type="match status" value="1"/>
</dbReference>
<organism evidence="2">
    <name type="scientific">Sesamum latifolium</name>
    <dbReference type="NCBI Taxonomy" id="2727402"/>
    <lineage>
        <taxon>Eukaryota</taxon>
        <taxon>Viridiplantae</taxon>
        <taxon>Streptophyta</taxon>
        <taxon>Embryophyta</taxon>
        <taxon>Tracheophyta</taxon>
        <taxon>Spermatophyta</taxon>
        <taxon>Magnoliopsida</taxon>
        <taxon>eudicotyledons</taxon>
        <taxon>Gunneridae</taxon>
        <taxon>Pentapetalae</taxon>
        <taxon>asterids</taxon>
        <taxon>lamiids</taxon>
        <taxon>Lamiales</taxon>
        <taxon>Pedaliaceae</taxon>
        <taxon>Sesamum</taxon>
    </lineage>
</organism>
<dbReference type="GO" id="GO:0005200">
    <property type="term" value="F:structural constituent of cytoskeleton"/>
    <property type="evidence" value="ECO:0007669"/>
    <property type="project" value="TreeGrafter"/>
</dbReference>
<evidence type="ECO:0000256" key="1">
    <source>
        <dbReference type="SAM" id="MobiDB-lite"/>
    </source>
</evidence>
<dbReference type="EMBL" id="JACGWN010000016">
    <property type="protein sequence ID" value="KAL0393648.1"/>
    <property type="molecule type" value="Genomic_DNA"/>
</dbReference>
<dbReference type="SUPFAM" id="SSF57997">
    <property type="entry name" value="Tropomyosin"/>
    <property type="match status" value="1"/>
</dbReference>
<sequence length="163" mass="19262">MKFEEDYGHLESRIYEIVNELKVTKSWITGNNAEKDELKKEVASLVQQLKEEKEHELLLTAKVGELETELQKDEQKRKSLTETMKQQEEKMGELEKTIKERDEKMGELQRKMKEKDNGILSLGEEKREAIRQLCIWIDYQNNRYDDLKDMVSKAGGQRRQIAT</sequence>
<reference evidence="2" key="1">
    <citation type="submission" date="2020-06" db="EMBL/GenBank/DDBJ databases">
        <authorList>
            <person name="Li T."/>
            <person name="Hu X."/>
            <person name="Zhang T."/>
            <person name="Song X."/>
            <person name="Zhang H."/>
            <person name="Dai N."/>
            <person name="Sheng W."/>
            <person name="Hou X."/>
            <person name="Wei L."/>
        </authorList>
    </citation>
    <scope>NUCLEOTIDE SEQUENCE</scope>
    <source>
        <strain evidence="2">KEN1</strain>
        <tissue evidence="2">Leaf</tissue>
    </source>
</reference>
<comment type="caution">
    <text evidence="2">The sequence shown here is derived from an EMBL/GenBank/DDBJ whole genome shotgun (WGS) entry which is preliminary data.</text>
</comment>
<evidence type="ECO:0000313" key="2">
    <source>
        <dbReference type="EMBL" id="KAL0393648.1"/>
    </source>
</evidence>
<protein>
    <submittedName>
        <fullName evidence="2">COP1-interactive protein 1</fullName>
    </submittedName>
</protein>
<feature type="region of interest" description="Disordered" evidence="1">
    <location>
        <begin position="70"/>
        <end position="115"/>
    </location>
</feature>
<reference evidence="2" key="2">
    <citation type="journal article" date="2024" name="Plant">
        <title>Genomic evolution and insights into agronomic trait innovations of Sesamum species.</title>
        <authorList>
            <person name="Miao H."/>
            <person name="Wang L."/>
            <person name="Qu L."/>
            <person name="Liu H."/>
            <person name="Sun Y."/>
            <person name="Le M."/>
            <person name="Wang Q."/>
            <person name="Wei S."/>
            <person name="Zheng Y."/>
            <person name="Lin W."/>
            <person name="Duan Y."/>
            <person name="Cao H."/>
            <person name="Xiong S."/>
            <person name="Wang X."/>
            <person name="Wei L."/>
            <person name="Li C."/>
            <person name="Ma Q."/>
            <person name="Ju M."/>
            <person name="Zhao R."/>
            <person name="Li G."/>
            <person name="Mu C."/>
            <person name="Tian Q."/>
            <person name="Mei H."/>
            <person name="Zhang T."/>
            <person name="Gao T."/>
            <person name="Zhang H."/>
        </authorList>
    </citation>
    <scope>NUCLEOTIDE SEQUENCE</scope>
    <source>
        <strain evidence="2">KEN1</strain>
    </source>
</reference>
<accession>A0AAW2SPE3</accession>
<name>A0AAW2SPE3_9LAMI</name>
<dbReference type="Gene3D" id="1.10.287.1490">
    <property type="match status" value="1"/>
</dbReference>
<proteinExistence type="predicted"/>
<gene>
    <name evidence="2" type="ORF">Slati_4331000</name>
</gene>